<evidence type="ECO:0000256" key="3">
    <source>
        <dbReference type="ARBA" id="ARBA00007970"/>
    </source>
</evidence>
<feature type="modified residue" description="N6-(pyridoxal phosphate)lysine" evidence="11">
    <location>
        <position position="182"/>
    </location>
</feature>
<dbReference type="InterPro" id="IPR015421">
    <property type="entry name" value="PyrdxlP-dep_Trfase_major"/>
</dbReference>
<evidence type="ECO:0000256" key="10">
    <source>
        <dbReference type="ARBA" id="ARBA00047481"/>
    </source>
</evidence>
<keyword evidence="14" id="KW-1185">Reference proteome</keyword>
<dbReference type="Pfam" id="PF00155">
    <property type="entry name" value="Aminotran_1_2"/>
    <property type="match status" value="1"/>
</dbReference>
<name>I4EG53_9BACT</name>
<dbReference type="PANTHER" id="PTHR42885">
    <property type="entry name" value="HISTIDINOL-PHOSPHATE AMINOTRANSFERASE-RELATED"/>
    <property type="match status" value="1"/>
</dbReference>
<dbReference type="SUPFAM" id="SSF53383">
    <property type="entry name" value="PLP-dependent transferases"/>
    <property type="match status" value="1"/>
</dbReference>
<evidence type="ECO:0000256" key="7">
    <source>
        <dbReference type="ARBA" id="ARBA00022679"/>
    </source>
</evidence>
<comment type="catalytic activity">
    <reaction evidence="10 11">
        <text>L-histidinol phosphate + 2-oxoglutarate = 3-(imidazol-4-yl)-2-oxopropyl phosphate + L-glutamate</text>
        <dbReference type="Rhea" id="RHEA:23744"/>
        <dbReference type="ChEBI" id="CHEBI:16810"/>
        <dbReference type="ChEBI" id="CHEBI:29985"/>
        <dbReference type="ChEBI" id="CHEBI:57766"/>
        <dbReference type="ChEBI" id="CHEBI:57980"/>
        <dbReference type="EC" id="2.6.1.9"/>
    </reaction>
</comment>
<comment type="caution">
    <text evidence="13">The sequence shown here is derived from an EMBL/GenBank/DDBJ whole genome shotgun (WGS) entry which is preliminary data.</text>
</comment>
<dbReference type="PANTHER" id="PTHR42885:SF2">
    <property type="entry name" value="HISTIDINOL-PHOSPHATE AMINOTRANSFERASE"/>
    <property type="match status" value="1"/>
</dbReference>
<dbReference type="AlphaFoldDB" id="I4EG53"/>
<dbReference type="InterPro" id="IPR005861">
    <property type="entry name" value="HisP_aminotrans"/>
</dbReference>
<proteinExistence type="inferred from homology"/>
<dbReference type="Proteomes" id="UP000004221">
    <property type="component" value="Unassembled WGS sequence"/>
</dbReference>
<dbReference type="InterPro" id="IPR004839">
    <property type="entry name" value="Aminotransferase_I/II_large"/>
</dbReference>
<keyword evidence="8 11" id="KW-0663">Pyridoxal phosphate</keyword>
<dbReference type="EMBL" id="CAGS01000173">
    <property type="protein sequence ID" value="CCF83665.1"/>
    <property type="molecule type" value="Genomic_DNA"/>
</dbReference>
<dbReference type="GO" id="GO:0000105">
    <property type="term" value="P:L-histidine biosynthetic process"/>
    <property type="evidence" value="ECO:0007669"/>
    <property type="project" value="UniProtKB-UniRule"/>
</dbReference>
<accession>I4EG53</accession>
<evidence type="ECO:0000256" key="8">
    <source>
        <dbReference type="ARBA" id="ARBA00022898"/>
    </source>
</evidence>
<dbReference type="Gene3D" id="3.90.1150.10">
    <property type="entry name" value="Aspartate Aminotransferase, domain 1"/>
    <property type="match status" value="1"/>
</dbReference>
<dbReference type="InterPro" id="IPR015424">
    <property type="entry name" value="PyrdxlP-dep_Trfase"/>
</dbReference>
<gene>
    <name evidence="11 13" type="primary">hisC</name>
    <name evidence="13" type="ORF">NITHO_2540003</name>
</gene>
<comment type="subunit">
    <text evidence="4 11">Homodimer.</text>
</comment>
<comment type="similarity">
    <text evidence="3 11">Belongs to the class-II pyridoxal-phosphate-dependent aminotransferase family. Histidinol-phosphate aminotransferase subfamily.</text>
</comment>
<dbReference type="GO" id="GO:0004400">
    <property type="term" value="F:histidinol-phosphate transaminase activity"/>
    <property type="evidence" value="ECO:0007669"/>
    <property type="project" value="UniProtKB-UniRule"/>
</dbReference>
<evidence type="ECO:0000256" key="11">
    <source>
        <dbReference type="HAMAP-Rule" id="MF_01023"/>
    </source>
</evidence>
<evidence type="ECO:0000256" key="5">
    <source>
        <dbReference type="ARBA" id="ARBA00022576"/>
    </source>
</evidence>
<organism evidence="13 14">
    <name type="scientific">Nitrolancea hollandica Lb</name>
    <dbReference type="NCBI Taxonomy" id="1129897"/>
    <lineage>
        <taxon>Bacteria</taxon>
        <taxon>Pseudomonadati</taxon>
        <taxon>Thermomicrobiota</taxon>
        <taxon>Thermomicrobia</taxon>
        <taxon>Sphaerobacterales</taxon>
        <taxon>Sphaerobacterineae</taxon>
        <taxon>Sphaerobacteraceae</taxon>
        <taxon>Nitrolancea</taxon>
    </lineage>
</organism>
<evidence type="ECO:0000256" key="1">
    <source>
        <dbReference type="ARBA" id="ARBA00001933"/>
    </source>
</evidence>
<dbReference type="InterPro" id="IPR015422">
    <property type="entry name" value="PyrdxlP-dep_Trfase_small"/>
</dbReference>
<dbReference type="EC" id="2.6.1.9" evidence="11"/>
<protein>
    <recommendedName>
        <fullName evidence="11">Histidinol-phosphate aminotransferase</fullName>
        <ecNumber evidence="11">2.6.1.9</ecNumber>
    </recommendedName>
    <alternativeName>
        <fullName evidence="11">Imidazole acetol-phosphate transaminase</fullName>
    </alternativeName>
</protein>
<evidence type="ECO:0000256" key="6">
    <source>
        <dbReference type="ARBA" id="ARBA00022605"/>
    </source>
</evidence>
<dbReference type="NCBIfam" id="TIGR01141">
    <property type="entry name" value="hisC"/>
    <property type="match status" value="1"/>
</dbReference>
<evidence type="ECO:0000256" key="4">
    <source>
        <dbReference type="ARBA" id="ARBA00011738"/>
    </source>
</evidence>
<sequence length="324" mass="36638">MDTNENPYGTSLRVQEALASLDRYHIYPDPEQLTVRQRVSQYAGAPMERIIIGNGSDELIDMILLATIDPGDEVIVPVPTFSFYQSRARLFGSVVREVPRKPDFELDVEAIERAVNPRTKLIFVASPNNPTGNLMTSQQLVRLLQTGALVVVDEAYFEFSGKTMLPLSREFDNVIILRTFSKWAGLAGLRVGYGIFPTALVPELWKVKPPFNVGVAGSRAIEAVLDDIDYLNGTVSRIRVERNRLYRSLRKLNFLDPYPSHGNFILCRVTRGDAQAIHRRLEQQGILIRKYDNLDLRDFLRISVGRPEDTDRLMASLLSMAEEV</sequence>
<dbReference type="CDD" id="cd00609">
    <property type="entry name" value="AAT_like"/>
    <property type="match status" value="1"/>
</dbReference>
<evidence type="ECO:0000259" key="12">
    <source>
        <dbReference type="Pfam" id="PF00155"/>
    </source>
</evidence>
<keyword evidence="7 11" id="KW-0808">Transferase</keyword>
<keyword evidence="9 11" id="KW-0368">Histidine biosynthesis</keyword>
<evidence type="ECO:0000313" key="13">
    <source>
        <dbReference type="EMBL" id="CCF83665.1"/>
    </source>
</evidence>
<reference evidence="13 14" key="1">
    <citation type="journal article" date="2012" name="ISME J.">
        <title>Nitrification expanded: discovery, physiology and genomics of a nitrite-oxidizing bacterium from the phylum Chloroflexi.</title>
        <authorList>
            <person name="Sorokin D.Y."/>
            <person name="Lucker S."/>
            <person name="Vejmelkova D."/>
            <person name="Kostrikina N.A."/>
            <person name="Kleerebezem R."/>
            <person name="Rijpstra W.I."/>
            <person name="Damste J.S."/>
            <person name="Le Paslier D."/>
            <person name="Muyzer G."/>
            <person name="Wagner M."/>
            <person name="van Loosdrecht M.C."/>
            <person name="Daims H."/>
        </authorList>
    </citation>
    <scope>NUCLEOTIDE SEQUENCE [LARGE SCALE GENOMIC DNA]</scope>
    <source>
        <strain evidence="14">none</strain>
    </source>
</reference>
<dbReference type="GO" id="GO:0030170">
    <property type="term" value="F:pyridoxal phosphate binding"/>
    <property type="evidence" value="ECO:0007669"/>
    <property type="project" value="InterPro"/>
</dbReference>
<dbReference type="HAMAP" id="MF_01023">
    <property type="entry name" value="HisC_aminotrans_2"/>
    <property type="match status" value="1"/>
</dbReference>
<evidence type="ECO:0000313" key="14">
    <source>
        <dbReference type="Proteomes" id="UP000004221"/>
    </source>
</evidence>
<evidence type="ECO:0000256" key="2">
    <source>
        <dbReference type="ARBA" id="ARBA00005011"/>
    </source>
</evidence>
<dbReference type="UniPathway" id="UPA00031">
    <property type="reaction ID" value="UER00012"/>
</dbReference>
<evidence type="ECO:0000256" key="9">
    <source>
        <dbReference type="ARBA" id="ARBA00023102"/>
    </source>
</evidence>
<dbReference type="Gene3D" id="3.40.640.10">
    <property type="entry name" value="Type I PLP-dependent aspartate aminotransferase-like (Major domain)"/>
    <property type="match status" value="1"/>
</dbReference>
<feature type="domain" description="Aminotransferase class I/classII large" evidence="12">
    <location>
        <begin position="2"/>
        <end position="316"/>
    </location>
</feature>
<comment type="pathway">
    <text evidence="2 11">Amino-acid biosynthesis; L-histidine biosynthesis; L-histidine from 5-phospho-alpha-D-ribose 1-diphosphate: step 7/9.</text>
</comment>
<keyword evidence="6 11" id="KW-0028">Amino-acid biosynthesis</keyword>
<comment type="cofactor">
    <cofactor evidence="1 11">
        <name>pyridoxal 5'-phosphate</name>
        <dbReference type="ChEBI" id="CHEBI:597326"/>
    </cofactor>
</comment>
<keyword evidence="5 11" id="KW-0032">Aminotransferase</keyword>